<dbReference type="EMBL" id="JARIHO010000113">
    <property type="protein sequence ID" value="KAJ7302674.1"/>
    <property type="molecule type" value="Genomic_DNA"/>
</dbReference>
<feature type="non-terminal residue" evidence="3">
    <location>
        <position position="1"/>
    </location>
</feature>
<evidence type="ECO:0000259" key="2">
    <source>
        <dbReference type="Pfam" id="PF24764"/>
    </source>
</evidence>
<organism evidence="3 4">
    <name type="scientific">Mycena albidolilacea</name>
    <dbReference type="NCBI Taxonomy" id="1033008"/>
    <lineage>
        <taxon>Eukaryota</taxon>
        <taxon>Fungi</taxon>
        <taxon>Dikarya</taxon>
        <taxon>Basidiomycota</taxon>
        <taxon>Agaricomycotina</taxon>
        <taxon>Agaricomycetes</taxon>
        <taxon>Agaricomycetidae</taxon>
        <taxon>Agaricales</taxon>
        <taxon>Marasmiineae</taxon>
        <taxon>Mycenaceae</taxon>
        <taxon>Mycena</taxon>
    </lineage>
</organism>
<evidence type="ECO:0000313" key="3">
    <source>
        <dbReference type="EMBL" id="KAJ7302674.1"/>
    </source>
</evidence>
<dbReference type="Proteomes" id="UP001218218">
    <property type="component" value="Unassembled WGS sequence"/>
</dbReference>
<dbReference type="AlphaFoldDB" id="A0AAD6Z0D3"/>
<comment type="caution">
    <text evidence="3">The sequence shown here is derived from an EMBL/GenBank/DDBJ whole genome shotgun (WGS) entry which is preliminary data.</text>
</comment>
<feature type="domain" description="Integrase core" evidence="2">
    <location>
        <begin position="1"/>
        <end position="82"/>
    </location>
</feature>
<accession>A0AAD6Z0D3</accession>
<feature type="region of interest" description="Disordered" evidence="1">
    <location>
        <begin position="118"/>
        <end position="145"/>
    </location>
</feature>
<reference evidence="3" key="1">
    <citation type="submission" date="2023-03" db="EMBL/GenBank/DDBJ databases">
        <title>Massive genome expansion in bonnet fungi (Mycena s.s.) driven by repeated elements and novel gene families across ecological guilds.</title>
        <authorList>
            <consortium name="Lawrence Berkeley National Laboratory"/>
            <person name="Harder C.B."/>
            <person name="Miyauchi S."/>
            <person name="Viragh M."/>
            <person name="Kuo A."/>
            <person name="Thoen E."/>
            <person name="Andreopoulos B."/>
            <person name="Lu D."/>
            <person name="Skrede I."/>
            <person name="Drula E."/>
            <person name="Henrissat B."/>
            <person name="Morin E."/>
            <person name="Kohler A."/>
            <person name="Barry K."/>
            <person name="LaButti K."/>
            <person name="Morin E."/>
            <person name="Salamov A."/>
            <person name="Lipzen A."/>
            <person name="Mereny Z."/>
            <person name="Hegedus B."/>
            <person name="Baldrian P."/>
            <person name="Stursova M."/>
            <person name="Weitz H."/>
            <person name="Taylor A."/>
            <person name="Grigoriev I.V."/>
            <person name="Nagy L.G."/>
            <person name="Martin F."/>
            <person name="Kauserud H."/>
        </authorList>
    </citation>
    <scope>NUCLEOTIDE SEQUENCE</scope>
    <source>
        <strain evidence="3">CBHHK002</strain>
    </source>
</reference>
<dbReference type="InterPro" id="IPR058913">
    <property type="entry name" value="Integrase_dom_put"/>
</dbReference>
<evidence type="ECO:0000313" key="4">
    <source>
        <dbReference type="Proteomes" id="UP001218218"/>
    </source>
</evidence>
<proteinExistence type="predicted"/>
<gene>
    <name evidence="3" type="ORF">DFH08DRAFT_722774</name>
</gene>
<sequence length="192" mass="22140">NTCIERLWVEVGIQFACRWRAFFMWLGHLHNLDCKNPGHLWLLHPLFLPRINEDCKEFQDEWNLHPILGRMTRDQNPADIHFLRQTTEGVYHHDPLDGIHPDTINWYYGVAGARQHHSRHETGAGITSDDDNTSKDGGDANPTADEALKNQIEGDITQNICHQPVKVARHHSPFKDPDVQDNFLELLDEVLS</sequence>
<keyword evidence="4" id="KW-1185">Reference proteome</keyword>
<evidence type="ECO:0000256" key="1">
    <source>
        <dbReference type="SAM" id="MobiDB-lite"/>
    </source>
</evidence>
<name>A0AAD6Z0D3_9AGAR</name>
<dbReference type="Pfam" id="PF24764">
    <property type="entry name" value="rva_4"/>
    <property type="match status" value="1"/>
</dbReference>
<protein>
    <recommendedName>
        <fullName evidence="2">Integrase core domain-containing protein</fullName>
    </recommendedName>
</protein>